<dbReference type="Pfam" id="PF00436">
    <property type="entry name" value="SSB"/>
    <property type="match status" value="1"/>
</dbReference>
<evidence type="ECO:0000313" key="5">
    <source>
        <dbReference type="EMBL" id="MBB5021300.1"/>
    </source>
</evidence>
<dbReference type="PROSITE" id="PS50935">
    <property type="entry name" value="SSB"/>
    <property type="match status" value="1"/>
</dbReference>
<proteinExistence type="inferred from homology"/>
<keyword evidence="6" id="KW-1185">Reference proteome</keyword>
<dbReference type="HAMAP" id="MF_00984">
    <property type="entry name" value="SSB"/>
    <property type="match status" value="1"/>
</dbReference>
<dbReference type="CDD" id="cd04496">
    <property type="entry name" value="SSB_OBF"/>
    <property type="match status" value="1"/>
</dbReference>
<comment type="caution">
    <text evidence="5">The sequence shown here is derived from an EMBL/GenBank/DDBJ whole genome shotgun (WGS) entry which is preliminary data.</text>
</comment>
<evidence type="ECO:0000313" key="6">
    <source>
        <dbReference type="Proteomes" id="UP000528322"/>
    </source>
</evidence>
<evidence type="ECO:0000256" key="2">
    <source>
        <dbReference type="HAMAP-Rule" id="MF_00984"/>
    </source>
</evidence>
<sequence>MSAFNKVILMGNLTRDPELRFIPSGAAVATLGLAVNNPRAENETLFIDITVWNKVAENCSKFLSKGSSVLVEGRLVYRTWEDKNSGQKRGKHEVIGETVQFLRTGASSGGSRGDDRGHDGGSSRQDTGEGNPTGRGMSSMPPVDTPDDDIPF</sequence>
<dbReference type="NCBIfam" id="TIGR00621">
    <property type="entry name" value="ssb"/>
    <property type="match status" value="1"/>
</dbReference>
<dbReference type="InterPro" id="IPR011344">
    <property type="entry name" value="ssDNA-bd"/>
</dbReference>
<keyword evidence="1 2" id="KW-0238">DNA-binding</keyword>
<organism evidence="5 6">
    <name type="scientific">Desulfurispira natronophila</name>
    <dbReference type="NCBI Taxonomy" id="682562"/>
    <lineage>
        <taxon>Bacteria</taxon>
        <taxon>Pseudomonadati</taxon>
        <taxon>Chrysiogenota</taxon>
        <taxon>Chrysiogenia</taxon>
        <taxon>Chrysiogenales</taxon>
        <taxon>Chrysiogenaceae</taxon>
        <taxon>Desulfurispira</taxon>
    </lineage>
</organism>
<accession>A0A7W8DGD6</accession>
<dbReference type="EMBL" id="JACHID010000003">
    <property type="protein sequence ID" value="MBB5021300.1"/>
    <property type="molecule type" value="Genomic_DNA"/>
</dbReference>
<dbReference type="Proteomes" id="UP000528322">
    <property type="component" value="Unassembled WGS sequence"/>
</dbReference>
<evidence type="ECO:0000256" key="1">
    <source>
        <dbReference type="ARBA" id="ARBA00023125"/>
    </source>
</evidence>
<comment type="function">
    <text evidence="2">Plays an important role in DNA replication, recombination and repair. Binds to ssDNA and to an array of partner proteins to recruit them to their sites of action during DNA metabolism.</text>
</comment>
<dbReference type="AlphaFoldDB" id="A0A7W8DGD6"/>
<evidence type="ECO:0000256" key="3">
    <source>
        <dbReference type="PIRNR" id="PIRNR002070"/>
    </source>
</evidence>
<reference evidence="5 6" key="1">
    <citation type="submission" date="2020-08" db="EMBL/GenBank/DDBJ databases">
        <title>Genomic Encyclopedia of Type Strains, Phase IV (KMG-IV): sequencing the most valuable type-strain genomes for metagenomic binning, comparative biology and taxonomic classification.</title>
        <authorList>
            <person name="Goeker M."/>
        </authorList>
    </citation>
    <scope>NUCLEOTIDE SEQUENCE [LARGE SCALE GENOMIC DNA]</scope>
    <source>
        <strain evidence="5 6">DSM 22071</strain>
    </source>
</reference>
<dbReference type="PIRSF" id="PIRSF002070">
    <property type="entry name" value="SSB"/>
    <property type="match status" value="1"/>
</dbReference>
<comment type="subunit">
    <text evidence="2">Homotetramer.</text>
</comment>
<feature type="region of interest" description="Disordered" evidence="4">
    <location>
        <begin position="82"/>
        <end position="152"/>
    </location>
</feature>
<keyword evidence="2" id="KW-0235">DNA replication</keyword>
<feature type="compositionally biased region" description="Basic and acidic residues" evidence="4">
    <location>
        <begin position="112"/>
        <end position="121"/>
    </location>
</feature>
<dbReference type="GO" id="GO:0009295">
    <property type="term" value="C:nucleoid"/>
    <property type="evidence" value="ECO:0007669"/>
    <property type="project" value="TreeGrafter"/>
</dbReference>
<comment type="caution">
    <text evidence="2">Lacks conserved residue(s) required for the propagation of feature annotation.</text>
</comment>
<dbReference type="InterPro" id="IPR012340">
    <property type="entry name" value="NA-bd_OB-fold"/>
</dbReference>
<dbReference type="GO" id="GO:0003697">
    <property type="term" value="F:single-stranded DNA binding"/>
    <property type="evidence" value="ECO:0007669"/>
    <property type="project" value="UniProtKB-UniRule"/>
</dbReference>
<dbReference type="GO" id="GO:0006310">
    <property type="term" value="P:DNA recombination"/>
    <property type="evidence" value="ECO:0007669"/>
    <property type="project" value="UniProtKB-UniRule"/>
</dbReference>
<protein>
    <recommendedName>
        <fullName evidence="2 3">Single-stranded DNA-binding protein</fullName>
        <shortName evidence="2">SSB</shortName>
    </recommendedName>
</protein>
<keyword evidence="2" id="KW-0227">DNA damage</keyword>
<dbReference type="SUPFAM" id="SSF50249">
    <property type="entry name" value="Nucleic acid-binding proteins"/>
    <property type="match status" value="1"/>
</dbReference>
<name>A0A7W8DGD6_9BACT</name>
<dbReference type="InterPro" id="IPR000424">
    <property type="entry name" value="Primosome_PriB/ssb"/>
</dbReference>
<evidence type="ECO:0000256" key="4">
    <source>
        <dbReference type="SAM" id="MobiDB-lite"/>
    </source>
</evidence>
<keyword evidence="2" id="KW-0234">DNA repair</keyword>
<dbReference type="GO" id="GO:0006281">
    <property type="term" value="P:DNA repair"/>
    <property type="evidence" value="ECO:0007669"/>
    <property type="project" value="UniProtKB-UniRule"/>
</dbReference>
<dbReference type="RefSeq" id="WP_183729755.1">
    <property type="nucleotide sequence ID" value="NZ_JACHID010000003.1"/>
</dbReference>
<feature type="short sequence motif" description="Important for interaction with partner proteins" evidence="2">
    <location>
        <begin position="147"/>
        <end position="152"/>
    </location>
</feature>
<gene>
    <name evidence="5" type="ORF">HNR37_000609</name>
</gene>
<keyword evidence="2" id="KW-0233">DNA recombination</keyword>
<dbReference type="PANTHER" id="PTHR10302">
    <property type="entry name" value="SINGLE-STRANDED DNA-BINDING PROTEIN"/>
    <property type="match status" value="1"/>
</dbReference>
<dbReference type="PANTHER" id="PTHR10302:SF27">
    <property type="entry name" value="SINGLE-STRANDED DNA-BINDING PROTEIN"/>
    <property type="match status" value="1"/>
</dbReference>
<dbReference type="GO" id="GO:0006260">
    <property type="term" value="P:DNA replication"/>
    <property type="evidence" value="ECO:0007669"/>
    <property type="project" value="UniProtKB-UniRule"/>
</dbReference>
<dbReference type="Gene3D" id="2.40.50.140">
    <property type="entry name" value="Nucleic acid-binding proteins"/>
    <property type="match status" value="1"/>
</dbReference>